<reference evidence="1" key="1">
    <citation type="journal article" date="2020" name="mSystems">
        <title>Genome- and Community-Level Interaction Insights into Carbon Utilization and Element Cycling Functions of Hydrothermarchaeota in Hydrothermal Sediment.</title>
        <authorList>
            <person name="Zhou Z."/>
            <person name="Liu Y."/>
            <person name="Xu W."/>
            <person name="Pan J."/>
            <person name="Luo Z.H."/>
            <person name="Li M."/>
        </authorList>
    </citation>
    <scope>NUCLEOTIDE SEQUENCE [LARGE SCALE GENOMIC DNA]</scope>
    <source>
        <strain evidence="1">SpSt-751</strain>
    </source>
</reference>
<proteinExistence type="predicted"/>
<dbReference type="EMBL" id="DTGA01000065">
    <property type="protein sequence ID" value="HGB30805.1"/>
    <property type="molecule type" value="Genomic_DNA"/>
</dbReference>
<comment type="caution">
    <text evidence="1">The sequence shown here is derived from an EMBL/GenBank/DDBJ whole genome shotgun (WGS) entry which is preliminary data.</text>
</comment>
<sequence length="122" mass="14148">MEWIVFLYILFIVLSAIANAIKEANKQKKVIVIKPVEEKLEEKIKTETLPKEKTKVISTLYPEKPKKESKTKEVIQEKKPQEESSYIEKSLKNNLPEIIALIEIMGPPRALQGWSLPYKKKN</sequence>
<dbReference type="AlphaFoldDB" id="A0A7C3WM00"/>
<name>A0A7C3WM00_9BACT</name>
<gene>
    <name evidence="1" type="ORF">ENV35_02870</name>
</gene>
<organism evidence="1">
    <name type="scientific">Dictyoglomus turgidum</name>
    <dbReference type="NCBI Taxonomy" id="513050"/>
    <lineage>
        <taxon>Bacteria</taxon>
        <taxon>Pseudomonadati</taxon>
        <taxon>Dictyoglomota</taxon>
        <taxon>Dictyoglomia</taxon>
        <taxon>Dictyoglomales</taxon>
        <taxon>Dictyoglomaceae</taxon>
        <taxon>Dictyoglomus</taxon>
    </lineage>
</organism>
<evidence type="ECO:0000313" key="1">
    <source>
        <dbReference type="EMBL" id="HGB30805.1"/>
    </source>
</evidence>
<accession>A0A7C3WM00</accession>
<protein>
    <submittedName>
        <fullName evidence="1">Uncharacterized protein</fullName>
    </submittedName>
</protein>